<dbReference type="CDD" id="cd00093">
    <property type="entry name" value="HTH_XRE"/>
    <property type="match status" value="1"/>
</dbReference>
<dbReference type="SUPFAM" id="SSF47413">
    <property type="entry name" value="lambda repressor-like DNA-binding domains"/>
    <property type="match status" value="1"/>
</dbReference>
<feature type="domain" description="HTH cro/C1-type" evidence="1">
    <location>
        <begin position="6"/>
        <end position="30"/>
    </location>
</feature>
<comment type="caution">
    <text evidence="2">The sequence shown here is derived from an EMBL/GenBank/DDBJ whole genome shotgun (WGS) entry which is preliminary data.</text>
</comment>
<dbReference type="InterPro" id="IPR001387">
    <property type="entry name" value="Cro/C1-type_HTH"/>
</dbReference>
<evidence type="ECO:0000259" key="1">
    <source>
        <dbReference type="PROSITE" id="PS50943"/>
    </source>
</evidence>
<evidence type="ECO:0000313" key="3">
    <source>
        <dbReference type="Proteomes" id="UP001065549"/>
    </source>
</evidence>
<accession>A0A9J6QWG8</accession>
<gene>
    <name evidence="2" type="ORF">OBO34_15495</name>
</gene>
<reference evidence="2" key="1">
    <citation type="submission" date="2022-09" db="EMBL/GenBank/DDBJ databases">
        <title>Culturomic study of gut microbiota in children with autism spectrum disorder.</title>
        <authorList>
            <person name="Efimov B.A."/>
            <person name="Chaplin A.V."/>
            <person name="Sokolova S.R."/>
            <person name="Pikina A.P."/>
            <person name="Korzhanova M."/>
            <person name="Belova V."/>
            <person name="Korostin D."/>
        </authorList>
    </citation>
    <scope>NUCLEOTIDE SEQUENCE</scope>
    <source>
        <strain evidence="2">ASD5510</strain>
    </source>
</reference>
<protein>
    <submittedName>
        <fullName evidence="2">DUF739 domain-containing protein</fullName>
    </submittedName>
</protein>
<dbReference type="RefSeq" id="WP_269478651.1">
    <property type="nucleotide sequence ID" value="NZ_JAOSHN010000006.1"/>
</dbReference>
<dbReference type="Proteomes" id="UP001065549">
    <property type="component" value="Unassembled WGS sequence"/>
</dbReference>
<dbReference type="EMBL" id="JAOSHN010000006">
    <property type="protein sequence ID" value="MCU7379750.1"/>
    <property type="molecule type" value="Genomic_DNA"/>
</dbReference>
<dbReference type="AlphaFoldDB" id="A0A9J6QWG8"/>
<organism evidence="2 3">
    <name type="scientific">Hominibacterium faecale</name>
    <dbReference type="NCBI Taxonomy" id="2839743"/>
    <lineage>
        <taxon>Bacteria</taxon>
        <taxon>Bacillati</taxon>
        <taxon>Bacillota</taxon>
        <taxon>Clostridia</taxon>
        <taxon>Peptostreptococcales</taxon>
        <taxon>Anaerovoracaceae</taxon>
        <taxon>Hominibacterium</taxon>
    </lineage>
</organism>
<keyword evidence="3" id="KW-1185">Reference proteome</keyword>
<dbReference type="InterPro" id="IPR010982">
    <property type="entry name" value="Lambda_DNA-bd_dom_sf"/>
</dbReference>
<dbReference type="GO" id="GO:0003677">
    <property type="term" value="F:DNA binding"/>
    <property type="evidence" value="ECO:0007669"/>
    <property type="project" value="InterPro"/>
</dbReference>
<dbReference type="PROSITE" id="PS50943">
    <property type="entry name" value="HTH_CROC1"/>
    <property type="match status" value="1"/>
</dbReference>
<name>A0A9J6QWG8_9FIRM</name>
<proteinExistence type="predicted"/>
<evidence type="ECO:0000313" key="2">
    <source>
        <dbReference type="EMBL" id="MCU7379750.1"/>
    </source>
</evidence>
<sequence>MNTNKLRGLIVEKGYSQADVAEKIGITPKTFYDKMKKQVFLSSEIDTMIAILDITDPAITSEIFFNNNVTQSVTRKE</sequence>